<protein>
    <submittedName>
        <fullName evidence="1">DUF4145 domain-containing protein</fullName>
    </submittedName>
</protein>
<keyword evidence="2" id="KW-1185">Reference proteome</keyword>
<dbReference type="EMBL" id="JBJURJ010000007">
    <property type="protein sequence ID" value="MFM9329085.1"/>
    <property type="molecule type" value="Genomic_DNA"/>
</dbReference>
<reference evidence="1" key="1">
    <citation type="submission" date="2024-12" db="EMBL/GenBank/DDBJ databases">
        <authorList>
            <person name="Wu N."/>
        </authorList>
    </citation>
    <scope>NUCLEOTIDE SEQUENCE</scope>
    <source>
        <strain evidence="1">P15</strain>
    </source>
</reference>
<sequence>MLIDCPFCDVTIDAHERGTVTRQDEQIPHHTTHLLECPRCGEPIVAGQDLVHLYLDVMDWTIAKRLWPSPQKYSTTGLPNIVSTSIEEAEKCYKGKAYIACAVMCGRAIEAICKDNQTKSSNIAAGLKELLEKQIIDSKIYQWAEALRLHRNIGAHANDEVISKEDAQDLLDFTKAICDYIYLLTEKFKTFMERKQSLKDNHQL</sequence>
<proteinExistence type="predicted"/>
<evidence type="ECO:0000313" key="2">
    <source>
        <dbReference type="Proteomes" id="UP001631969"/>
    </source>
</evidence>
<accession>A0ACC7NX73</accession>
<dbReference type="Proteomes" id="UP001631969">
    <property type="component" value="Unassembled WGS sequence"/>
</dbReference>
<name>A0ACC7NX73_9BACL</name>
<organism evidence="1 2">
    <name type="scientific">Paenibacillus mesotrionivorans</name>
    <dbReference type="NCBI Taxonomy" id="3160968"/>
    <lineage>
        <taxon>Bacteria</taxon>
        <taxon>Bacillati</taxon>
        <taxon>Bacillota</taxon>
        <taxon>Bacilli</taxon>
        <taxon>Bacillales</taxon>
        <taxon>Paenibacillaceae</taxon>
        <taxon>Paenibacillus</taxon>
    </lineage>
</organism>
<comment type="caution">
    <text evidence="1">The sequence shown here is derived from an EMBL/GenBank/DDBJ whole genome shotgun (WGS) entry which is preliminary data.</text>
</comment>
<evidence type="ECO:0000313" key="1">
    <source>
        <dbReference type="EMBL" id="MFM9329085.1"/>
    </source>
</evidence>
<gene>
    <name evidence="1" type="ORF">ACI1P1_12380</name>
</gene>